<reference evidence="1" key="1">
    <citation type="journal article" date="2012" name="PLoS Genet.">
        <title>Comparative analysis of the genomes of two field isolates of the rice blast fungus Magnaporthe oryzae.</title>
        <authorList>
            <person name="Xue M."/>
            <person name="Yang J."/>
            <person name="Li Z."/>
            <person name="Hu S."/>
            <person name="Yao N."/>
            <person name="Dean R.A."/>
            <person name="Zhao W."/>
            <person name="Shen M."/>
            <person name="Zhang H."/>
            <person name="Li C."/>
            <person name="Liu L."/>
            <person name="Cao L."/>
            <person name="Xu X."/>
            <person name="Xing Y."/>
            <person name="Hsiang T."/>
            <person name="Zhang Z."/>
            <person name="Xu J.R."/>
            <person name="Peng Y.L."/>
        </authorList>
    </citation>
    <scope>NUCLEOTIDE SEQUENCE</scope>
    <source>
        <strain evidence="1">Y34</strain>
    </source>
</reference>
<evidence type="ECO:0000313" key="1">
    <source>
        <dbReference type="EMBL" id="ELQ32470.1"/>
    </source>
</evidence>
<dbReference type="AlphaFoldDB" id="A0AA97NLQ2"/>
<dbReference type="InterPro" id="IPR027417">
    <property type="entry name" value="P-loop_NTPase"/>
</dbReference>
<evidence type="ECO:0008006" key="2">
    <source>
        <dbReference type="Google" id="ProtNLM"/>
    </source>
</evidence>
<gene>
    <name evidence="1" type="ORF">OOU_Y34scaffold01145g1</name>
</gene>
<dbReference type="Proteomes" id="UP000011086">
    <property type="component" value="Unassembled WGS sequence"/>
</dbReference>
<dbReference type="SUPFAM" id="SSF52540">
    <property type="entry name" value="P-loop containing nucleoside triphosphate hydrolases"/>
    <property type="match status" value="1"/>
</dbReference>
<dbReference type="PANTHER" id="PTHR35205">
    <property type="entry name" value="NB-ARC AND TPR DOMAIN PROTEIN"/>
    <property type="match status" value="1"/>
</dbReference>
<name>A0AA97NLQ2_PYRO3</name>
<organism evidence="1">
    <name type="scientific">Pyricularia oryzae (strain Y34)</name>
    <name type="common">Rice blast fungus</name>
    <name type="synonym">Magnaporthe oryzae</name>
    <dbReference type="NCBI Taxonomy" id="1143189"/>
    <lineage>
        <taxon>Eukaryota</taxon>
        <taxon>Fungi</taxon>
        <taxon>Dikarya</taxon>
        <taxon>Ascomycota</taxon>
        <taxon>Pezizomycotina</taxon>
        <taxon>Sordariomycetes</taxon>
        <taxon>Sordariomycetidae</taxon>
        <taxon>Magnaporthales</taxon>
        <taxon>Pyriculariaceae</taxon>
        <taxon>Pyricularia</taxon>
    </lineage>
</organism>
<protein>
    <recommendedName>
        <fullName evidence="2">NB-ARC domain-containing protein</fullName>
    </recommendedName>
</protein>
<accession>A0AA97NLQ2</accession>
<dbReference type="GO" id="GO:0043531">
    <property type="term" value="F:ADP binding"/>
    <property type="evidence" value="ECO:0007669"/>
    <property type="project" value="InterPro"/>
</dbReference>
<proteinExistence type="predicted"/>
<dbReference type="Gene3D" id="3.40.50.300">
    <property type="entry name" value="P-loop containing nucleotide triphosphate hydrolases"/>
    <property type="match status" value="1"/>
</dbReference>
<sequence length="289" mass="32051">MIHYKGDIIVLSSPNIGPGSFKATNIPLLLEQWLRNAENGRWLLILDNADNGDVFFDADHTSKSTINATATASTKGRSLSSYLPQCSHGSILITSRKKEIAEKLTGDHKSIIKVQPMNEEHATELLQKKAGHQPDVENVARLVEVLEYMPLAITQAGAYIRQRAPRTSVSKYLKDFEKSDRHKLSILNRDEGKDLRRDREASNSVIITWQISFEAIRSERQSAADLLSLMSFLDHQGIPESLVRPRDNNLSHDDGSEGECNGANMTATAIRHVPAAAPTACLSRALRMT</sequence>
<dbReference type="PANTHER" id="PTHR35205:SF1">
    <property type="entry name" value="ZU5 DOMAIN-CONTAINING PROTEIN"/>
    <property type="match status" value="1"/>
</dbReference>
<dbReference type="EMBL" id="JH793310">
    <property type="protein sequence ID" value="ELQ32470.1"/>
    <property type="molecule type" value="Genomic_DNA"/>
</dbReference>